<reference evidence="3 4" key="1">
    <citation type="submission" date="2014-06" db="EMBL/GenBank/DDBJ databases">
        <title>Draft genome sequence of the putrescine producing strain Lactococcus lactis subsp cremoris GE214.</title>
        <authorList>
            <person name="Ladero V."/>
            <person name="Linares D.M."/>
            <person name="del Rio B."/>
            <person name="Mayo B."/>
            <person name="Martin M.C."/>
            <person name="Fernandez M."/>
            <person name="Alvarez M.A."/>
        </authorList>
    </citation>
    <scope>NUCLEOTIDE SEQUENCE [LARGE SCALE GENOMIC DNA]</scope>
    <source>
        <strain evidence="3 4">GE214</strain>
    </source>
</reference>
<sequence>MSDGYYLIEEQSNPQKGLLKPALPLVVKLPVTGLNNVYIYPKSSVDKEETINPPQAKPQPNPKPIEVPNAPKKVDDSSKKVFGLLPKTGVVSSLLLTSYGFALFLIIILLKKHIKNEEEVK</sequence>
<feature type="transmembrane region" description="Helical" evidence="2">
    <location>
        <begin position="90"/>
        <end position="110"/>
    </location>
</feature>
<keyword evidence="2" id="KW-0812">Transmembrane</keyword>
<comment type="caution">
    <text evidence="3">The sequence shown here is derived from an EMBL/GenBank/DDBJ whole genome shotgun (WGS) entry which is preliminary data.</text>
</comment>
<dbReference type="InterPro" id="IPR013783">
    <property type="entry name" value="Ig-like_fold"/>
</dbReference>
<gene>
    <name evidence="3" type="ORF">U725_02385</name>
</gene>
<dbReference type="RefSeq" id="WP_235182474.1">
    <property type="nucleotide sequence ID" value="NZ_AZSI01000161.1"/>
</dbReference>
<evidence type="ECO:0000256" key="2">
    <source>
        <dbReference type="SAM" id="Phobius"/>
    </source>
</evidence>
<evidence type="ECO:0000256" key="1">
    <source>
        <dbReference type="SAM" id="MobiDB-lite"/>
    </source>
</evidence>
<feature type="region of interest" description="Disordered" evidence="1">
    <location>
        <begin position="47"/>
        <end position="76"/>
    </location>
</feature>
<name>A0A084A872_LACLC</name>
<feature type="compositionally biased region" description="Pro residues" evidence="1">
    <location>
        <begin position="55"/>
        <end position="65"/>
    </location>
</feature>
<protein>
    <recommendedName>
        <fullName evidence="5">Gram-positive cocci surface proteins LPxTG domain-containing protein</fullName>
    </recommendedName>
</protein>
<keyword evidence="2" id="KW-0472">Membrane</keyword>
<organism evidence="3 4">
    <name type="scientific">Lactococcus cremoris subsp. cremoris GE214</name>
    <dbReference type="NCBI Taxonomy" id="1415168"/>
    <lineage>
        <taxon>Bacteria</taxon>
        <taxon>Bacillati</taxon>
        <taxon>Bacillota</taxon>
        <taxon>Bacilli</taxon>
        <taxon>Lactobacillales</taxon>
        <taxon>Streptococcaceae</taxon>
        <taxon>Lactococcus</taxon>
        <taxon>Lactococcus cremoris subsp. cremoris</taxon>
    </lineage>
</organism>
<dbReference type="PATRIC" id="fig|1415168.3.peg.2447"/>
<keyword evidence="2" id="KW-1133">Transmembrane helix</keyword>
<proteinExistence type="predicted"/>
<accession>A0A084A872</accession>
<dbReference type="Proteomes" id="UP000028401">
    <property type="component" value="Unassembled WGS sequence"/>
</dbReference>
<evidence type="ECO:0000313" key="4">
    <source>
        <dbReference type="Proteomes" id="UP000028401"/>
    </source>
</evidence>
<evidence type="ECO:0000313" key="3">
    <source>
        <dbReference type="EMBL" id="KEY61501.1"/>
    </source>
</evidence>
<dbReference type="EMBL" id="AZSI01000161">
    <property type="protein sequence ID" value="KEY61501.1"/>
    <property type="molecule type" value="Genomic_DNA"/>
</dbReference>
<dbReference type="Gene3D" id="2.60.40.10">
    <property type="entry name" value="Immunoglobulins"/>
    <property type="match status" value="1"/>
</dbReference>
<evidence type="ECO:0008006" key="5">
    <source>
        <dbReference type="Google" id="ProtNLM"/>
    </source>
</evidence>
<dbReference type="AlphaFoldDB" id="A0A084A872"/>